<dbReference type="RefSeq" id="WP_394831660.1">
    <property type="nucleotide sequence ID" value="NZ_CP089929.1"/>
</dbReference>
<evidence type="ECO:0000313" key="3">
    <source>
        <dbReference type="Proteomes" id="UP001374803"/>
    </source>
</evidence>
<keyword evidence="3" id="KW-1185">Reference proteome</keyword>
<sequence>MSKKDSMRGSLSVRVRVTGELPEFGSKEFVHRAERLVNIGRATVWRSAEWMLRKARRLAWIASARAEREWQTARLSGNAEAFPAVAAAQAATDVREVVRASLQEVQRRLRHVRGSRIEGYLFWRLAERNGRDPNPWIEYGYAEATRDLQSLIERFLYAGGVMLSEDGRACLRESCNTLELARRWLGRPLVAKSKKASVENDATSPPRRSSLLDN</sequence>
<reference evidence="2" key="1">
    <citation type="submission" date="2021-12" db="EMBL/GenBank/DDBJ databases">
        <title>Discovery of the Pendulisporaceae a myxobacterial family with distinct sporulation behavior and unique specialized metabolism.</title>
        <authorList>
            <person name="Garcia R."/>
            <person name="Popoff A."/>
            <person name="Bader C.D."/>
            <person name="Loehr J."/>
            <person name="Walesch S."/>
            <person name="Walt C."/>
            <person name="Boldt J."/>
            <person name="Bunk B."/>
            <person name="Haeckl F.J.F.P.J."/>
            <person name="Gunesch A.P."/>
            <person name="Birkelbach J."/>
            <person name="Nuebel U."/>
            <person name="Pietschmann T."/>
            <person name="Bach T."/>
            <person name="Mueller R."/>
        </authorList>
    </citation>
    <scope>NUCLEOTIDE SEQUENCE</scope>
    <source>
        <strain evidence="2">MSr11367</strain>
    </source>
</reference>
<feature type="region of interest" description="Disordered" evidence="1">
    <location>
        <begin position="195"/>
        <end position="214"/>
    </location>
</feature>
<evidence type="ECO:0000313" key="2">
    <source>
        <dbReference type="EMBL" id="WXB02035.1"/>
    </source>
</evidence>
<organism evidence="2 3">
    <name type="scientific">Pendulispora rubella</name>
    <dbReference type="NCBI Taxonomy" id="2741070"/>
    <lineage>
        <taxon>Bacteria</taxon>
        <taxon>Pseudomonadati</taxon>
        <taxon>Myxococcota</taxon>
        <taxon>Myxococcia</taxon>
        <taxon>Myxococcales</taxon>
        <taxon>Sorangiineae</taxon>
        <taxon>Pendulisporaceae</taxon>
        <taxon>Pendulispora</taxon>
    </lineage>
</organism>
<accession>A0ABZ2KVC4</accession>
<feature type="compositionally biased region" description="Polar residues" evidence="1">
    <location>
        <begin position="200"/>
        <end position="214"/>
    </location>
</feature>
<name>A0ABZ2KVC4_9BACT</name>
<protein>
    <submittedName>
        <fullName evidence="2">Uncharacterized protein</fullName>
    </submittedName>
</protein>
<dbReference type="Proteomes" id="UP001374803">
    <property type="component" value="Chromosome"/>
</dbReference>
<dbReference type="EMBL" id="CP089983">
    <property type="protein sequence ID" value="WXB02035.1"/>
    <property type="molecule type" value="Genomic_DNA"/>
</dbReference>
<evidence type="ECO:0000256" key="1">
    <source>
        <dbReference type="SAM" id="MobiDB-lite"/>
    </source>
</evidence>
<gene>
    <name evidence="2" type="ORF">LVJ94_34625</name>
</gene>
<proteinExistence type="predicted"/>